<evidence type="ECO:0000313" key="3">
    <source>
        <dbReference type="Proteomes" id="UP000273022"/>
    </source>
</evidence>
<comment type="caution">
    <text evidence="2">The sequence shown here is derived from an EMBL/GenBank/DDBJ whole genome shotgun (WGS) entry which is preliminary data.</text>
</comment>
<evidence type="ECO:0000259" key="1">
    <source>
        <dbReference type="Pfam" id="PF13808"/>
    </source>
</evidence>
<dbReference type="Pfam" id="PF13808">
    <property type="entry name" value="DDE_Tnp_1_assoc"/>
    <property type="match status" value="1"/>
</dbReference>
<keyword evidence="3" id="KW-1185">Reference proteome</keyword>
<feature type="non-terminal residue" evidence="2">
    <location>
        <position position="49"/>
    </location>
</feature>
<sequence length="49" mass="5479">MKTTTISDFFDGLPDPRMSRTLHHPLINIITITLCAVICGCDNFNAIEE</sequence>
<dbReference type="InterPro" id="IPR032806">
    <property type="entry name" value="YbfD_N"/>
</dbReference>
<dbReference type="EMBL" id="QYYH01000016">
    <property type="protein sequence ID" value="RJY18765.1"/>
    <property type="molecule type" value="Genomic_DNA"/>
</dbReference>
<feature type="domain" description="H repeat-associated protein N-terminal" evidence="1">
    <location>
        <begin position="8"/>
        <end position="49"/>
    </location>
</feature>
<evidence type="ECO:0000313" key="2">
    <source>
        <dbReference type="EMBL" id="RJY18765.1"/>
    </source>
</evidence>
<accession>A0A3A6U3T9</accession>
<dbReference type="AlphaFoldDB" id="A0A3A6U3T9"/>
<organism evidence="2 3">
    <name type="scientific">Parashewanella spongiae</name>
    <dbReference type="NCBI Taxonomy" id="342950"/>
    <lineage>
        <taxon>Bacteria</taxon>
        <taxon>Pseudomonadati</taxon>
        <taxon>Pseudomonadota</taxon>
        <taxon>Gammaproteobacteria</taxon>
        <taxon>Alteromonadales</taxon>
        <taxon>Shewanellaceae</taxon>
        <taxon>Parashewanella</taxon>
    </lineage>
</organism>
<gene>
    <name evidence="2" type="ORF">D5R81_03810</name>
</gene>
<dbReference type="RefSeq" id="WP_133372169.1">
    <property type="nucleotide sequence ID" value="NZ_ML064605.1"/>
</dbReference>
<protein>
    <submittedName>
        <fullName evidence="2">Transposase family protein</fullName>
    </submittedName>
</protein>
<name>A0A3A6U3T9_9GAMM</name>
<dbReference type="Proteomes" id="UP000273022">
    <property type="component" value="Unassembled WGS sequence"/>
</dbReference>
<reference evidence="2 3" key="1">
    <citation type="submission" date="2018-09" db="EMBL/GenBank/DDBJ databases">
        <title>Phylogeny of the Shewanellaceae, and recommendation for two new genera, Pseudoshewanella and Parashewanella.</title>
        <authorList>
            <person name="Wang G."/>
        </authorList>
    </citation>
    <scope>NUCLEOTIDE SEQUENCE [LARGE SCALE GENOMIC DNA]</scope>
    <source>
        <strain evidence="2 3">KCTC 22492</strain>
    </source>
</reference>
<proteinExistence type="predicted"/>